<dbReference type="GO" id="GO:0016757">
    <property type="term" value="F:glycosyltransferase activity"/>
    <property type="evidence" value="ECO:0007669"/>
    <property type="project" value="UniProtKB-KW"/>
</dbReference>
<dbReference type="RefSeq" id="WP_100907917.1">
    <property type="nucleotide sequence ID" value="NZ_CP017768.1"/>
</dbReference>
<evidence type="ECO:0000256" key="3">
    <source>
        <dbReference type="ARBA" id="ARBA00022679"/>
    </source>
</evidence>
<keyword evidence="2" id="KW-0328">Glycosyltransferase</keyword>
<comment type="similarity">
    <text evidence="1">Belongs to the glycosyltransferase 2 family.</text>
</comment>
<dbReference type="SUPFAM" id="SSF53448">
    <property type="entry name" value="Nucleotide-diphospho-sugar transferases"/>
    <property type="match status" value="1"/>
</dbReference>
<dbReference type="InterPro" id="IPR029044">
    <property type="entry name" value="Nucleotide-diphossugar_trans"/>
</dbReference>
<gene>
    <name evidence="6" type="ORF">BK009_05125</name>
</gene>
<dbReference type="PANTHER" id="PTHR43179">
    <property type="entry name" value="RHAMNOSYLTRANSFERASE WBBL"/>
    <property type="match status" value="1"/>
</dbReference>
<proteinExistence type="inferred from homology"/>
<keyword evidence="4" id="KW-0472">Membrane</keyword>
<dbReference type="CDD" id="cd04186">
    <property type="entry name" value="GT_2_like_c"/>
    <property type="match status" value="1"/>
</dbReference>
<reference evidence="6 7" key="1">
    <citation type="submission" date="2016-10" db="EMBL/GenBank/DDBJ databases">
        <title>Comparative genomics between deep and shallow subseafloor isolates.</title>
        <authorList>
            <person name="Ishii S."/>
            <person name="Miller J.R."/>
            <person name="Sutton G."/>
            <person name="Suzuki S."/>
            <person name="Methe B."/>
            <person name="Inagaki F."/>
            <person name="Imachi H."/>
        </authorList>
    </citation>
    <scope>NUCLEOTIDE SEQUENCE [LARGE SCALE GENOMIC DNA]</scope>
    <source>
        <strain evidence="6 7">A8p</strain>
    </source>
</reference>
<feature type="transmembrane region" description="Helical" evidence="4">
    <location>
        <begin position="297"/>
        <end position="319"/>
    </location>
</feature>
<protein>
    <submittedName>
        <fullName evidence="6">Glycosyl transferase family 2</fullName>
    </submittedName>
</protein>
<evidence type="ECO:0000313" key="7">
    <source>
        <dbReference type="Proteomes" id="UP000232631"/>
    </source>
</evidence>
<evidence type="ECO:0000313" key="6">
    <source>
        <dbReference type="EMBL" id="AUB60117.1"/>
    </source>
</evidence>
<keyword evidence="4" id="KW-0812">Transmembrane</keyword>
<organism evidence="6 7">
    <name type="scientific">Methanobacterium subterraneum</name>
    <dbReference type="NCBI Taxonomy" id="59277"/>
    <lineage>
        <taxon>Archaea</taxon>
        <taxon>Methanobacteriati</taxon>
        <taxon>Methanobacteriota</taxon>
        <taxon>Methanomada group</taxon>
        <taxon>Methanobacteria</taxon>
        <taxon>Methanobacteriales</taxon>
        <taxon>Methanobacteriaceae</taxon>
        <taxon>Methanobacterium</taxon>
    </lineage>
</organism>
<dbReference type="GeneID" id="35122484"/>
<dbReference type="Pfam" id="PF13641">
    <property type="entry name" value="Glyco_tranf_2_3"/>
    <property type="match status" value="1"/>
</dbReference>
<dbReference type="Pfam" id="PF00535">
    <property type="entry name" value="Glycos_transf_2"/>
    <property type="match status" value="1"/>
</dbReference>
<dbReference type="InterPro" id="IPR001173">
    <property type="entry name" value="Glyco_trans_2-like"/>
</dbReference>
<dbReference type="Proteomes" id="UP000232631">
    <property type="component" value="Chromosome"/>
</dbReference>
<evidence type="ECO:0000256" key="2">
    <source>
        <dbReference type="ARBA" id="ARBA00022676"/>
    </source>
</evidence>
<evidence type="ECO:0000259" key="5">
    <source>
        <dbReference type="Pfam" id="PF00535"/>
    </source>
</evidence>
<sequence>MNYPRVTIVIVNYNGWKDTIECLESVYKIDYPYFSVVLVDNNSNDESLSKIREYCKGELKIVSQYFDYNPENKPLFLQEFDNYEKGIKLRYLNKNDSYSLTLIKNNRNYGFAEGNNIGIRFSLNNLDPEYVLLLNNDTVVGENLLDDLVKTGESKEEIGILGPKIYFYDKPDVIWSAGCRISWKLSRGIQIGTNEVDQGQFDEQREVEYVSGSSFLIKTEAIQKIGLMDEKYFLYFEESDWTLRANQAGYKSLYVPTAHIWHKVSQSGGGISKPIGLYYITRNRWIFMRKWAKKSDYAFFVIYQIIGFFILPLILSIYYGNRKLFISYYHGFFDGIKF</sequence>
<keyword evidence="7" id="KW-1185">Reference proteome</keyword>
<name>A0A2H4VPV1_9EURY</name>
<accession>A0A2H4VPV1</accession>
<dbReference type="PANTHER" id="PTHR43179:SF12">
    <property type="entry name" value="GALACTOFURANOSYLTRANSFERASE GLFT2"/>
    <property type="match status" value="1"/>
</dbReference>
<dbReference type="EMBL" id="CP017768">
    <property type="protein sequence ID" value="AUB60117.1"/>
    <property type="molecule type" value="Genomic_DNA"/>
</dbReference>
<evidence type="ECO:0000256" key="1">
    <source>
        <dbReference type="ARBA" id="ARBA00006739"/>
    </source>
</evidence>
<keyword evidence="4" id="KW-1133">Transmembrane helix</keyword>
<keyword evidence="3 6" id="KW-0808">Transferase</keyword>
<dbReference type="KEGG" id="msub:BK009_05125"/>
<dbReference type="AlphaFoldDB" id="A0A2H4VPV1"/>
<feature type="domain" description="Glycosyltransferase 2-like" evidence="5">
    <location>
        <begin position="7"/>
        <end position="60"/>
    </location>
</feature>
<evidence type="ECO:0000256" key="4">
    <source>
        <dbReference type="SAM" id="Phobius"/>
    </source>
</evidence>
<dbReference type="Gene3D" id="3.90.550.10">
    <property type="entry name" value="Spore Coat Polysaccharide Biosynthesis Protein SpsA, Chain A"/>
    <property type="match status" value="1"/>
</dbReference>